<keyword evidence="3" id="KW-0547">Nucleotide-binding</keyword>
<dbReference type="InterPro" id="IPR003593">
    <property type="entry name" value="AAA+_ATPase"/>
</dbReference>
<comment type="similarity">
    <text evidence="1">Belongs to the ABC transporter superfamily.</text>
</comment>
<keyword evidence="4 6" id="KW-0067">ATP-binding</keyword>
<evidence type="ECO:0000256" key="2">
    <source>
        <dbReference type="ARBA" id="ARBA00022448"/>
    </source>
</evidence>
<dbReference type="PROSITE" id="PS50893">
    <property type="entry name" value="ABC_TRANSPORTER_2"/>
    <property type="match status" value="1"/>
</dbReference>
<proteinExistence type="inferred from homology"/>
<protein>
    <submittedName>
        <fullName evidence="6">Putative ABC transporter ATP-binding protein YbhF</fullName>
    </submittedName>
</protein>
<dbReference type="OrthoDB" id="9795548at2"/>
<dbReference type="PANTHER" id="PTHR43335">
    <property type="entry name" value="ABC TRANSPORTER, ATP-BINDING PROTEIN"/>
    <property type="match status" value="1"/>
</dbReference>
<dbReference type="KEGG" id="acaf:CA12_08150"/>
<evidence type="ECO:0000259" key="5">
    <source>
        <dbReference type="PROSITE" id="PS50893"/>
    </source>
</evidence>
<dbReference type="RefSeq" id="WP_145357600.1">
    <property type="nucleotide sequence ID" value="NZ_CP036265.1"/>
</dbReference>
<dbReference type="EMBL" id="CP036265">
    <property type="protein sequence ID" value="QDT14737.1"/>
    <property type="molecule type" value="Genomic_DNA"/>
</dbReference>
<evidence type="ECO:0000256" key="3">
    <source>
        <dbReference type="ARBA" id="ARBA00022741"/>
    </source>
</evidence>
<sequence>MLEAVELTKTYGRKVALDGLNLTVRPGDVFCLLGANGAGKSTTIKLLLGLIPPTSGEVRINGAAPRRGRGGANVGLGYIPEQVSLYPRLSGLENLRYFASLAGESDLTRARLTEALEAAGLPADAVDRRVSNYSKGMRQKVVIALAVVRQVRGLLLDEPTSGLDPLAAREFGRLLRDLSGRGVAILMASHDLHHIRELATRIGVMKGGRLMEELEPTAADRAGLETRLLQFL</sequence>
<organism evidence="6 7">
    <name type="scientific">Alienimonas californiensis</name>
    <dbReference type="NCBI Taxonomy" id="2527989"/>
    <lineage>
        <taxon>Bacteria</taxon>
        <taxon>Pseudomonadati</taxon>
        <taxon>Planctomycetota</taxon>
        <taxon>Planctomycetia</taxon>
        <taxon>Planctomycetales</taxon>
        <taxon>Planctomycetaceae</taxon>
        <taxon>Alienimonas</taxon>
    </lineage>
</organism>
<dbReference type="CDD" id="cd03230">
    <property type="entry name" value="ABC_DR_subfamily_A"/>
    <property type="match status" value="1"/>
</dbReference>
<dbReference type="GO" id="GO:0016887">
    <property type="term" value="F:ATP hydrolysis activity"/>
    <property type="evidence" value="ECO:0007669"/>
    <property type="project" value="InterPro"/>
</dbReference>
<keyword evidence="7" id="KW-1185">Reference proteome</keyword>
<dbReference type="InterPro" id="IPR003439">
    <property type="entry name" value="ABC_transporter-like_ATP-bd"/>
</dbReference>
<dbReference type="SMART" id="SM00382">
    <property type="entry name" value="AAA"/>
    <property type="match status" value="1"/>
</dbReference>
<evidence type="ECO:0000313" key="6">
    <source>
        <dbReference type="EMBL" id="QDT14737.1"/>
    </source>
</evidence>
<dbReference type="GO" id="GO:0005524">
    <property type="term" value="F:ATP binding"/>
    <property type="evidence" value="ECO:0007669"/>
    <property type="project" value="UniProtKB-KW"/>
</dbReference>
<dbReference type="Gene3D" id="3.40.50.300">
    <property type="entry name" value="P-loop containing nucleotide triphosphate hydrolases"/>
    <property type="match status" value="1"/>
</dbReference>
<dbReference type="PANTHER" id="PTHR43335:SF11">
    <property type="entry name" value="ABC TRANSPORTER RELATED"/>
    <property type="match status" value="1"/>
</dbReference>
<dbReference type="AlphaFoldDB" id="A0A517P5T8"/>
<keyword evidence="2" id="KW-0813">Transport</keyword>
<evidence type="ECO:0000313" key="7">
    <source>
        <dbReference type="Proteomes" id="UP000318741"/>
    </source>
</evidence>
<evidence type="ECO:0000256" key="4">
    <source>
        <dbReference type="ARBA" id="ARBA00022840"/>
    </source>
</evidence>
<evidence type="ECO:0000256" key="1">
    <source>
        <dbReference type="ARBA" id="ARBA00005417"/>
    </source>
</evidence>
<feature type="domain" description="ABC transporter" evidence="5">
    <location>
        <begin position="2"/>
        <end position="232"/>
    </location>
</feature>
<name>A0A517P5T8_9PLAN</name>
<reference evidence="6 7" key="1">
    <citation type="submission" date="2019-02" db="EMBL/GenBank/DDBJ databases">
        <title>Deep-cultivation of Planctomycetes and their phenomic and genomic characterization uncovers novel biology.</title>
        <authorList>
            <person name="Wiegand S."/>
            <person name="Jogler M."/>
            <person name="Boedeker C."/>
            <person name="Pinto D."/>
            <person name="Vollmers J."/>
            <person name="Rivas-Marin E."/>
            <person name="Kohn T."/>
            <person name="Peeters S.H."/>
            <person name="Heuer A."/>
            <person name="Rast P."/>
            <person name="Oberbeckmann S."/>
            <person name="Bunk B."/>
            <person name="Jeske O."/>
            <person name="Meyerdierks A."/>
            <person name="Storesund J.E."/>
            <person name="Kallscheuer N."/>
            <person name="Luecker S."/>
            <person name="Lage O.M."/>
            <person name="Pohl T."/>
            <person name="Merkel B.J."/>
            <person name="Hornburger P."/>
            <person name="Mueller R.-W."/>
            <person name="Bruemmer F."/>
            <person name="Labrenz M."/>
            <person name="Spormann A.M."/>
            <person name="Op den Camp H."/>
            <person name="Overmann J."/>
            <person name="Amann R."/>
            <person name="Jetten M.S.M."/>
            <person name="Mascher T."/>
            <person name="Medema M.H."/>
            <person name="Devos D.P."/>
            <person name="Kaster A.-K."/>
            <person name="Ovreas L."/>
            <person name="Rohde M."/>
            <person name="Galperin M.Y."/>
            <person name="Jogler C."/>
        </authorList>
    </citation>
    <scope>NUCLEOTIDE SEQUENCE [LARGE SCALE GENOMIC DNA]</scope>
    <source>
        <strain evidence="6 7">CA12</strain>
    </source>
</reference>
<dbReference type="Pfam" id="PF00005">
    <property type="entry name" value="ABC_tran"/>
    <property type="match status" value="1"/>
</dbReference>
<dbReference type="InterPro" id="IPR027417">
    <property type="entry name" value="P-loop_NTPase"/>
</dbReference>
<gene>
    <name evidence="6" type="primary">ybhF_1</name>
    <name evidence="6" type="ORF">CA12_08150</name>
</gene>
<accession>A0A517P5T8</accession>
<dbReference type="SUPFAM" id="SSF52540">
    <property type="entry name" value="P-loop containing nucleoside triphosphate hydrolases"/>
    <property type="match status" value="1"/>
</dbReference>
<dbReference type="Proteomes" id="UP000318741">
    <property type="component" value="Chromosome"/>
</dbReference>
<dbReference type="PROSITE" id="PS00211">
    <property type="entry name" value="ABC_TRANSPORTER_1"/>
    <property type="match status" value="1"/>
</dbReference>
<dbReference type="InterPro" id="IPR017871">
    <property type="entry name" value="ABC_transporter-like_CS"/>
</dbReference>